<dbReference type="EMBL" id="CP003167">
    <property type="protein sequence ID" value="AGB01690.1"/>
    <property type="molecule type" value="Genomic_DNA"/>
</dbReference>
<keyword evidence="3" id="KW-0830">Ubiquinone</keyword>
<dbReference type="GO" id="GO:0032259">
    <property type="term" value="P:methylation"/>
    <property type="evidence" value="ECO:0007669"/>
    <property type="project" value="UniProtKB-KW"/>
</dbReference>
<dbReference type="InParanoid" id="L0HCG1"/>
<dbReference type="Pfam" id="PF08241">
    <property type="entry name" value="Methyltransf_11"/>
    <property type="match status" value="1"/>
</dbReference>
<dbReference type="InterPro" id="IPR013216">
    <property type="entry name" value="Methyltransf_11"/>
</dbReference>
<dbReference type="GO" id="GO:0016126">
    <property type="term" value="P:sterol biosynthetic process"/>
    <property type="evidence" value="ECO:0007669"/>
    <property type="project" value="TreeGrafter"/>
</dbReference>
<dbReference type="InterPro" id="IPR050447">
    <property type="entry name" value="Erg6_SMT_methyltransf"/>
</dbReference>
<dbReference type="RefSeq" id="WP_015284654.1">
    <property type="nucleotide sequence ID" value="NC_019943.1"/>
</dbReference>
<dbReference type="Proteomes" id="UP000010824">
    <property type="component" value="Chromosome"/>
</dbReference>
<dbReference type="InterPro" id="IPR029063">
    <property type="entry name" value="SAM-dependent_MTases_sf"/>
</dbReference>
<reference evidence="4" key="1">
    <citation type="submission" date="2011-12" db="EMBL/GenBank/DDBJ databases">
        <title>Complete sequence of Methanoregula formicicum SMSP.</title>
        <authorList>
            <person name="Lucas S."/>
            <person name="Han J."/>
            <person name="Lapidus A."/>
            <person name="Cheng J.-F."/>
            <person name="Goodwin L."/>
            <person name="Pitluck S."/>
            <person name="Peters L."/>
            <person name="Ovchinnikova G."/>
            <person name="Teshima H."/>
            <person name="Detter J.C."/>
            <person name="Han C."/>
            <person name="Tapia R."/>
            <person name="Land M."/>
            <person name="Hauser L."/>
            <person name="Kyrpides N."/>
            <person name="Ivanova N."/>
            <person name="Pagani I."/>
            <person name="Imachi H."/>
            <person name="Tamaki H."/>
            <person name="Sekiguchi Y."/>
            <person name="Kamagata Y."/>
            <person name="Cadillo-Quiroz H."/>
            <person name="Zinder S."/>
            <person name="Liu W.-T."/>
            <person name="Woyke T."/>
        </authorList>
    </citation>
    <scope>NUCLEOTIDE SEQUENCE [LARGE SCALE GENOMIC DNA]</scope>
    <source>
        <strain evidence="4">DSM 22288 / NBRC 105244 / SMSP</strain>
    </source>
</reference>
<dbReference type="AlphaFoldDB" id="L0HCG1"/>
<proteinExistence type="predicted"/>
<dbReference type="KEGG" id="mfo:Metfor_0630"/>
<dbReference type="eggNOG" id="arCOG01786">
    <property type="taxonomic scope" value="Archaea"/>
</dbReference>
<dbReference type="CDD" id="cd02440">
    <property type="entry name" value="AdoMet_MTases"/>
    <property type="match status" value="1"/>
</dbReference>
<accession>L0HCG1</accession>
<feature type="domain" description="Methyltransferase type 11" evidence="2">
    <location>
        <begin position="50"/>
        <end position="148"/>
    </location>
</feature>
<gene>
    <name evidence="3" type="ordered locus">Metfor_0630</name>
</gene>
<dbReference type="OrthoDB" id="1018at2157"/>
<evidence type="ECO:0000256" key="1">
    <source>
        <dbReference type="ARBA" id="ARBA00022679"/>
    </source>
</evidence>
<dbReference type="HOGENOM" id="CLU_088165_0_0_2"/>
<reference evidence="3 4" key="2">
    <citation type="journal article" date="2014" name="Genome Announc.">
        <title>Complete Genome Sequence of Methanoregula formicica SMSPT, a Mesophilic Hydrogenotrophic Methanogen Isolated from a Methanogenic Upflow Anaerobic Sludge Blanket Reactor.</title>
        <authorList>
            <person name="Yamamoto K."/>
            <person name="Tamaki H."/>
            <person name="Cadillo-Quiroz H."/>
            <person name="Imachi H."/>
            <person name="Kyrpides N."/>
            <person name="Woyke T."/>
            <person name="Goodwin L."/>
            <person name="Zinder S.H."/>
            <person name="Kamagata Y."/>
            <person name="Liu W.T."/>
        </authorList>
    </citation>
    <scope>NUCLEOTIDE SEQUENCE [LARGE SCALE GENOMIC DNA]</scope>
    <source>
        <strain evidence="4">DSM 22288 / NBRC 105244 / SMSP</strain>
    </source>
</reference>
<keyword evidence="1" id="KW-0808">Transferase</keyword>
<organism evidence="3 4">
    <name type="scientific">Methanoregula formicica (strain DSM 22288 / NBRC 105244 / SMSP)</name>
    <dbReference type="NCBI Taxonomy" id="593750"/>
    <lineage>
        <taxon>Archaea</taxon>
        <taxon>Methanobacteriati</taxon>
        <taxon>Methanobacteriota</taxon>
        <taxon>Stenosarchaea group</taxon>
        <taxon>Methanomicrobia</taxon>
        <taxon>Methanomicrobiales</taxon>
        <taxon>Methanoregulaceae</taxon>
        <taxon>Methanoregula</taxon>
    </lineage>
</organism>
<dbReference type="GeneID" id="14309303"/>
<dbReference type="PANTHER" id="PTHR44068">
    <property type="entry name" value="ZGC:194242"/>
    <property type="match status" value="1"/>
</dbReference>
<protein>
    <submittedName>
        <fullName evidence="3">Methylase involved in ubiquinone/menaquinone biosynthesis</fullName>
    </submittedName>
</protein>
<evidence type="ECO:0000313" key="3">
    <source>
        <dbReference type="EMBL" id="AGB01690.1"/>
    </source>
</evidence>
<sequence>MASRTVNREEHTDESAADFNEIAQTIFFPIYPVIANQILERTGIEQGQCLDLGCGPGHLAIALATLSDLKVCAMDNSRPMLRIAEENIRKYRLERRVRAVFGDVMEIPFNTGSMDLVVSRGSFFFWPNLSRGFSECLRVIRPGGIAYIGGGFGNARLKDEIAEKMRVRDPEWKEKRNRWSQNCTPPKVRAALVFAGIRDYDLNKDDSGYWIVFRKPLK</sequence>
<evidence type="ECO:0000259" key="2">
    <source>
        <dbReference type="Pfam" id="PF08241"/>
    </source>
</evidence>
<dbReference type="GO" id="GO:0003838">
    <property type="term" value="F:sterol 24-C-methyltransferase activity"/>
    <property type="evidence" value="ECO:0007669"/>
    <property type="project" value="TreeGrafter"/>
</dbReference>
<keyword evidence="3" id="KW-0489">Methyltransferase</keyword>
<dbReference type="PANTHER" id="PTHR44068:SF1">
    <property type="entry name" value="HYPOTHETICAL LOC100005854"/>
    <property type="match status" value="1"/>
</dbReference>
<evidence type="ECO:0000313" key="4">
    <source>
        <dbReference type="Proteomes" id="UP000010824"/>
    </source>
</evidence>
<dbReference type="STRING" id="593750.Metfor_0630"/>
<keyword evidence="4" id="KW-1185">Reference proteome</keyword>
<name>L0HCG1_METFS</name>
<dbReference type="SUPFAM" id="SSF53335">
    <property type="entry name" value="S-adenosyl-L-methionine-dependent methyltransferases"/>
    <property type="match status" value="1"/>
</dbReference>
<dbReference type="Gene3D" id="3.40.50.150">
    <property type="entry name" value="Vaccinia Virus protein VP39"/>
    <property type="match status" value="1"/>
</dbReference>